<keyword evidence="13" id="KW-1185">Reference proteome</keyword>
<evidence type="ECO:0000256" key="6">
    <source>
        <dbReference type="ARBA" id="ARBA00023163"/>
    </source>
</evidence>
<evidence type="ECO:0000313" key="12">
    <source>
        <dbReference type="EMBL" id="MDA3733868.1"/>
    </source>
</evidence>
<dbReference type="InterPro" id="IPR036388">
    <property type="entry name" value="WH-like_DNA-bd_sf"/>
</dbReference>
<dbReference type="Gene3D" id="3.40.50.2300">
    <property type="match status" value="1"/>
</dbReference>
<dbReference type="SMART" id="SM00862">
    <property type="entry name" value="Trans_reg_C"/>
    <property type="match status" value="1"/>
</dbReference>
<dbReference type="GO" id="GO:0006355">
    <property type="term" value="P:regulation of DNA-templated transcription"/>
    <property type="evidence" value="ECO:0007669"/>
    <property type="project" value="InterPro"/>
</dbReference>
<evidence type="ECO:0000259" key="11">
    <source>
        <dbReference type="PROSITE" id="PS51755"/>
    </source>
</evidence>
<dbReference type="Gene3D" id="6.10.250.690">
    <property type="match status" value="1"/>
</dbReference>
<dbReference type="AlphaFoldDB" id="A0AA42DRC3"/>
<dbReference type="InterPro" id="IPR001867">
    <property type="entry name" value="OmpR/PhoB-type_DNA-bd"/>
</dbReference>
<dbReference type="GO" id="GO:0000976">
    <property type="term" value="F:transcription cis-regulatory region binding"/>
    <property type="evidence" value="ECO:0007669"/>
    <property type="project" value="TreeGrafter"/>
</dbReference>
<dbReference type="PANTHER" id="PTHR48111">
    <property type="entry name" value="REGULATOR OF RPOS"/>
    <property type="match status" value="1"/>
</dbReference>
<dbReference type="Pfam" id="PF00486">
    <property type="entry name" value="Trans_reg_C"/>
    <property type="match status" value="1"/>
</dbReference>
<reference evidence="12" key="1">
    <citation type="journal article" date="2023" name="Int. J. Syst. Evol. Microbiol.">
        <title>&lt;i&gt;Holtiella tumoricola&lt;/i&gt; gen. nov. sp. nov., isolated from a human clinical sample.</title>
        <authorList>
            <person name="Allen-Vercoe E."/>
            <person name="Daigneault M.C."/>
            <person name="Vancuren S.J."/>
            <person name="Cochrane K."/>
            <person name="O'Neal L.L."/>
            <person name="Sankaranarayanan K."/>
            <person name="Lawson P.A."/>
        </authorList>
    </citation>
    <scope>NUCLEOTIDE SEQUENCE</scope>
    <source>
        <strain evidence="12">CC70A</strain>
    </source>
</reference>
<dbReference type="RefSeq" id="WP_053985511.1">
    <property type="nucleotide sequence ID" value="NZ_JAQIFT010000068.1"/>
</dbReference>
<protein>
    <recommendedName>
        <fullName evidence="1">Stage 0 sporulation protein A homolog</fullName>
    </recommendedName>
</protein>
<feature type="DNA-binding region" description="OmpR/PhoB-type" evidence="9">
    <location>
        <begin position="124"/>
        <end position="225"/>
    </location>
</feature>
<dbReference type="CDD" id="cd00383">
    <property type="entry name" value="trans_reg_C"/>
    <property type="match status" value="1"/>
</dbReference>
<feature type="modified residue" description="4-aspartylphosphate" evidence="8">
    <location>
        <position position="51"/>
    </location>
</feature>
<dbReference type="GO" id="GO:0000156">
    <property type="term" value="F:phosphorelay response regulator activity"/>
    <property type="evidence" value="ECO:0007669"/>
    <property type="project" value="TreeGrafter"/>
</dbReference>
<dbReference type="GO" id="GO:0032993">
    <property type="term" value="C:protein-DNA complex"/>
    <property type="evidence" value="ECO:0007669"/>
    <property type="project" value="TreeGrafter"/>
</dbReference>
<dbReference type="CDD" id="cd17574">
    <property type="entry name" value="REC_OmpR"/>
    <property type="match status" value="1"/>
</dbReference>
<dbReference type="SUPFAM" id="SSF52172">
    <property type="entry name" value="CheY-like"/>
    <property type="match status" value="1"/>
</dbReference>
<accession>A0AA42DRC3</accession>
<evidence type="ECO:0000256" key="4">
    <source>
        <dbReference type="ARBA" id="ARBA00023015"/>
    </source>
</evidence>
<keyword evidence="2 8" id="KW-0597">Phosphoprotein</keyword>
<dbReference type="Gene3D" id="1.10.10.10">
    <property type="entry name" value="Winged helix-like DNA-binding domain superfamily/Winged helix DNA-binding domain"/>
    <property type="match status" value="1"/>
</dbReference>
<evidence type="ECO:0000313" key="13">
    <source>
        <dbReference type="Proteomes" id="UP001169242"/>
    </source>
</evidence>
<keyword evidence="5 9" id="KW-0238">DNA-binding</keyword>
<comment type="function">
    <text evidence="7">May play the central regulatory role in sporulation. It may be an element of the effector pathway responsible for the activation of sporulation genes in response to nutritional stress. Spo0A may act in concert with spo0H (a sigma factor) to control the expression of some genes that are critical to the sporulation process.</text>
</comment>
<dbReference type="InterPro" id="IPR016032">
    <property type="entry name" value="Sig_transdc_resp-reg_C-effctor"/>
</dbReference>
<organism evidence="12 13">
    <name type="scientific">Holtiella tumoricola</name>
    <dbReference type="NCBI Taxonomy" id="3018743"/>
    <lineage>
        <taxon>Bacteria</taxon>
        <taxon>Bacillati</taxon>
        <taxon>Bacillota</taxon>
        <taxon>Clostridia</taxon>
        <taxon>Lachnospirales</taxon>
        <taxon>Cellulosilyticaceae</taxon>
        <taxon>Holtiella</taxon>
    </lineage>
</organism>
<evidence type="ECO:0000256" key="8">
    <source>
        <dbReference type="PROSITE-ProRule" id="PRU00169"/>
    </source>
</evidence>
<dbReference type="PROSITE" id="PS51755">
    <property type="entry name" value="OMPR_PHOB"/>
    <property type="match status" value="1"/>
</dbReference>
<evidence type="ECO:0000256" key="1">
    <source>
        <dbReference type="ARBA" id="ARBA00018672"/>
    </source>
</evidence>
<dbReference type="SUPFAM" id="SSF46894">
    <property type="entry name" value="C-terminal effector domain of the bipartite response regulators"/>
    <property type="match status" value="1"/>
</dbReference>
<keyword evidence="3" id="KW-0902">Two-component regulatory system</keyword>
<dbReference type="GO" id="GO:0005829">
    <property type="term" value="C:cytosol"/>
    <property type="evidence" value="ECO:0007669"/>
    <property type="project" value="TreeGrafter"/>
</dbReference>
<evidence type="ECO:0000256" key="2">
    <source>
        <dbReference type="ARBA" id="ARBA00022553"/>
    </source>
</evidence>
<comment type="caution">
    <text evidence="12">The sequence shown here is derived from an EMBL/GenBank/DDBJ whole genome shotgun (WGS) entry which is preliminary data.</text>
</comment>
<keyword evidence="4" id="KW-0805">Transcription regulation</keyword>
<evidence type="ECO:0000256" key="9">
    <source>
        <dbReference type="PROSITE-ProRule" id="PRU01091"/>
    </source>
</evidence>
<evidence type="ECO:0000259" key="10">
    <source>
        <dbReference type="PROSITE" id="PS50110"/>
    </source>
</evidence>
<dbReference type="EMBL" id="JAQIFT010000068">
    <property type="protein sequence ID" value="MDA3733868.1"/>
    <property type="molecule type" value="Genomic_DNA"/>
</dbReference>
<dbReference type="FunFam" id="1.10.10.10:FF:000018">
    <property type="entry name" value="DNA-binding response regulator ResD"/>
    <property type="match status" value="1"/>
</dbReference>
<keyword evidence="6" id="KW-0804">Transcription</keyword>
<dbReference type="Proteomes" id="UP001169242">
    <property type="component" value="Unassembled WGS sequence"/>
</dbReference>
<gene>
    <name evidence="12" type="ORF">PBV87_20550</name>
</gene>
<evidence type="ECO:0000256" key="5">
    <source>
        <dbReference type="ARBA" id="ARBA00023125"/>
    </source>
</evidence>
<dbReference type="PANTHER" id="PTHR48111:SF73">
    <property type="entry name" value="ALKALINE PHOSPHATASE SYNTHESIS TRANSCRIPTIONAL REGULATORY PROTEIN PHOP"/>
    <property type="match status" value="1"/>
</dbReference>
<evidence type="ECO:0000256" key="7">
    <source>
        <dbReference type="ARBA" id="ARBA00024867"/>
    </source>
</evidence>
<dbReference type="SMART" id="SM00448">
    <property type="entry name" value="REC"/>
    <property type="match status" value="1"/>
</dbReference>
<feature type="domain" description="OmpR/PhoB-type" evidence="11">
    <location>
        <begin position="124"/>
        <end position="225"/>
    </location>
</feature>
<dbReference type="InterPro" id="IPR039420">
    <property type="entry name" value="WalR-like"/>
</dbReference>
<sequence length="228" mass="26331">MNILIIEDEVRVADIMTKYLEKENYRVFCAYTGKDGLDLFYKEKIDVVLLDLMLPDIQGEDICKEMRGVSNAYIFMITAKGTLDNKVEGFQIGADEYLVKPVSPRELVARVKALEVRKEREENKDTLVFDKGHLKIYLQERMVKVNNEIVGLTPNEFDLLYELASSPSRVFTREQLIEAVMGIDFDGFDRTIDVHIKNLRKKIEEDTKNPKYIKTVTGIGYKFEGMLV</sequence>
<proteinExistence type="predicted"/>
<name>A0AA42DRC3_9FIRM</name>
<feature type="domain" description="Response regulatory" evidence="10">
    <location>
        <begin position="2"/>
        <end position="115"/>
    </location>
</feature>
<dbReference type="Pfam" id="PF00072">
    <property type="entry name" value="Response_reg"/>
    <property type="match status" value="1"/>
</dbReference>
<dbReference type="InterPro" id="IPR001789">
    <property type="entry name" value="Sig_transdc_resp-reg_receiver"/>
</dbReference>
<dbReference type="PROSITE" id="PS50110">
    <property type="entry name" value="RESPONSE_REGULATORY"/>
    <property type="match status" value="1"/>
</dbReference>
<evidence type="ECO:0000256" key="3">
    <source>
        <dbReference type="ARBA" id="ARBA00023012"/>
    </source>
</evidence>
<dbReference type="InterPro" id="IPR011006">
    <property type="entry name" value="CheY-like_superfamily"/>
</dbReference>